<dbReference type="SUPFAM" id="SSF53335">
    <property type="entry name" value="S-adenosyl-L-methionine-dependent methyltransferases"/>
    <property type="match status" value="1"/>
</dbReference>
<organism evidence="2 3">
    <name type="scientific">Hoeflea prorocentri</name>
    <dbReference type="NCBI Taxonomy" id="1922333"/>
    <lineage>
        <taxon>Bacteria</taxon>
        <taxon>Pseudomonadati</taxon>
        <taxon>Pseudomonadota</taxon>
        <taxon>Alphaproteobacteria</taxon>
        <taxon>Hyphomicrobiales</taxon>
        <taxon>Rhizobiaceae</taxon>
        <taxon>Hoeflea</taxon>
    </lineage>
</organism>
<dbReference type="RefSeq" id="WP_267989336.1">
    <property type="nucleotide sequence ID" value="NZ_JAPJZI010000001.1"/>
</dbReference>
<name>A0A9X3UGI6_9HYPH</name>
<dbReference type="GO" id="GO:0005737">
    <property type="term" value="C:cytoplasm"/>
    <property type="evidence" value="ECO:0007669"/>
    <property type="project" value="TreeGrafter"/>
</dbReference>
<protein>
    <submittedName>
        <fullName evidence="2">Methyltransferase</fullName>
    </submittedName>
</protein>
<dbReference type="Gene3D" id="3.40.50.150">
    <property type="entry name" value="Vaccinia Virus protein VP39"/>
    <property type="match status" value="1"/>
</dbReference>
<keyword evidence="2" id="KW-0808">Transferase</keyword>
<dbReference type="PANTHER" id="PTHR13369">
    <property type="match status" value="1"/>
</dbReference>
<dbReference type="Pfam" id="PF13679">
    <property type="entry name" value="Methyltransf_32"/>
    <property type="match status" value="1"/>
</dbReference>
<feature type="domain" description="Methyltransferase" evidence="1">
    <location>
        <begin position="31"/>
        <end position="169"/>
    </location>
</feature>
<evidence type="ECO:0000259" key="1">
    <source>
        <dbReference type="Pfam" id="PF13679"/>
    </source>
</evidence>
<comment type="caution">
    <text evidence="2">The sequence shown here is derived from an EMBL/GenBank/DDBJ whole genome shotgun (WGS) entry which is preliminary data.</text>
</comment>
<keyword evidence="2" id="KW-0489">Methyltransferase</keyword>
<sequence>MHVEHNQKIALCEFGEELGLIAPETRNRQDKQKKVEQILSFVEEIATVSRHYSKSKPLQLVDGAAGSCALGFFIYHYYHGLIGRSVQVKSIDTNAALMQKAANTAHRLGFSGMDFQNGDVLDLETQVQPDVVCGLHACDLATDKVIALGVRTGARNILSVSCCQHSFRKKMTFAPELRFFTEHRIYRDRMTYMVADSMRALLLEMVGYRASVVEFVSSRATDKNAMLRAARTNLPASRSAIEGYLRLRDAYRTAPRLEDYLFAFGRLPEAVRT</sequence>
<dbReference type="Proteomes" id="UP001151234">
    <property type="component" value="Unassembled WGS sequence"/>
</dbReference>
<evidence type="ECO:0000313" key="2">
    <source>
        <dbReference type="EMBL" id="MDA5397890.1"/>
    </source>
</evidence>
<accession>A0A9X3UGI6</accession>
<reference evidence="2" key="1">
    <citation type="submission" date="2022-11" db="EMBL/GenBank/DDBJ databases">
        <title>Draft genome sequence of Hoeflea poritis E7-10 and Hoeflea prorocentri PM5-8, separated from scleractinian coral Porites lutea and marine dinoflagellate.</title>
        <authorList>
            <person name="Zhang G."/>
            <person name="Wei Q."/>
            <person name="Cai L."/>
        </authorList>
    </citation>
    <scope>NUCLEOTIDE SEQUENCE</scope>
    <source>
        <strain evidence="2">PM5-8</strain>
    </source>
</reference>
<dbReference type="GO" id="GO:0008168">
    <property type="term" value="F:methyltransferase activity"/>
    <property type="evidence" value="ECO:0007669"/>
    <property type="project" value="UniProtKB-KW"/>
</dbReference>
<dbReference type="InterPro" id="IPR025714">
    <property type="entry name" value="Methyltranfer_dom"/>
</dbReference>
<dbReference type="PANTHER" id="PTHR13369:SF3">
    <property type="entry name" value="METHYLTRANSFERASE DOMAIN-CONTAINING PROTEIN"/>
    <property type="match status" value="1"/>
</dbReference>
<dbReference type="InterPro" id="IPR029063">
    <property type="entry name" value="SAM-dependent_MTases_sf"/>
</dbReference>
<dbReference type="EMBL" id="JAPJZI010000001">
    <property type="protein sequence ID" value="MDA5397890.1"/>
    <property type="molecule type" value="Genomic_DNA"/>
</dbReference>
<dbReference type="GO" id="GO:0032259">
    <property type="term" value="P:methylation"/>
    <property type="evidence" value="ECO:0007669"/>
    <property type="project" value="UniProtKB-KW"/>
</dbReference>
<evidence type="ECO:0000313" key="3">
    <source>
        <dbReference type="Proteomes" id="UP001151234"/>
    </source>
</evidence>
<dbReference type="AlphaFoldDB" id="A0A9X3UGI6"/>
<keyword evidence="3" id="KW-1185">Reference proteome</keyword>
<proteinExistence type="predicted"/>
<gene>
    <name evidence="2" type="ORF">OQ273_04815</name>
</gene>